<proteinExistence type="predicted"/>
<name>A0A1F5SGS9_9BACT</name>
<dbReference type="EMBL" id="MFGB01000020">
    <property type="protein sequence ID" value="OGF25643.1"/>
    <property type="molecule type" value="Genomic_DNA"/>
</dbReference>
<comment type="caution">
    <text evidence="1">The sequence shown here is derived from an EMBL/GenBank/DDBJ whole genome shotgun (WGS) entry which is preliminary data.</text>
</comment>
<sequence>MKVLKKGEPKEWSVKVKCTGFGNNRYGCGAELEVVKKDIYLTYSEHYWGETDIFYTITCPECGKETDIPNSKIPYYLKGVFPSKAAWQKAAKGELS</sequence>
<protein>
    <submittedName>
        <fullName evidence="1">Uncharacterized protein</fullName>
    </submittedName>
</protein>
<gene>
    <name evidence="1" type="ORF">A2227_00325</name>
</gene>
<dbReference type="Proteomes" id="UP000178367">
    <property type="component" value="Unassembled WGS sequence"/>
</dbReference>
<dbReference type="STRING" id="1797994.A2227_00325"/>
<dbReference type="AlphaFoldDB" id="A0A1F5SGS9"/>
<accession>A0A1F5SGS9</accession>
<reference evidence="1 2" key="1">
    <citation type="journal article" date="2016" name="Nat. Commun.">
        <title>Thousands of microbial genomes shed light on interconnected biogeochemical processes in an aquifer system.</title>
        <authorList>
            <person name="Anantharaman K."/>
            <person name="Brown C.T."/>
            <person name="Hug L.A."/>
            <person name="Sharon I."/>
            <person name="Castelle C.J."/>
            <person name="Probst A.J."/>
            <person name="Thomas B.C."/>
            <person name="Singh A."/>
            <person name="Wilkins M.J."/>
            <person name="Karaoz U."/>
            <person name="Brodie E.L."/>
            <person name="Williams K.H."/>
            <person name="Hubbard S.S."/>
            <person name="Banfield J.F."/>
        </authorList>
    </citation>
    <scope>NUCLEOTIDE SEQUENCE [LARGE SCALE GENOMIC DNA]</scope>
</reference>
<evidence type="ECO:0000313" key="1">
    <source>
        <dbReference type="EMBL" id="OGF25643.1"/>
    </source>
</evidence>
<evidence type="ECO:0000313" key="2">
    <source>
        <dbReference type="Proteomes" id="UP000178367"/>
    </source>
</evidence>
<organism evidence="1 2">
    <name type="scientific">Candidatus Falkowbacteria bacterium RIFOXYA2_FULL_47_19</name>
    <dbReference type="NCBI Taxonomy" id="1797994"/>
    <lineage>
        <taxon>Bacteria</taxon>
        <taxon>Candidatus Falkowiibacteriota</taxon>
    </lineage>
</organism>